<reference evidence="4 5" key="1">
    <citation type="submission" date="2016-10" db="EMBL/GenBank/DDBJ databases">
        <authorList>
            <person name="de Groot N.N."/>
        </authorList>
    </citation>
    <scope>NUCLEOTIDE SEQUENCE [LARGE SCALE GENOMIC DNA]</scope>
    <source>
        <strain evidence="4 5">GAS232</strain>
    </source>
</reference>
<gene>
    <name evidence="4" type="ORF">SAMN05444167_2965</name>
</gene>
<feature type="chain" id="PRO_5009242007" evidence="2">
    <location>
        <begin position="24"/>
        <end position="216"/>
    </location>
</feature>
<dbReference type="InterPro" id="IPR005183">
    <property type="entry name" value="DUF305_CopM-like"/>
</dbReference>
<evidence type="ECO:0000256" key="2">
    <source>
        <dbReference type="SAM" id="SignalP"/>
    </source>
</evidence>
<name>A0A1G7N029_9BACT</name>
<dbReference type="Proteomes" id="UP000182427">
    <property type="component" value="Chromosome I"/>
</dbReference>
<feature type="signal peptide" evidence="2">
    <location>
        <begin position="1"/>
        <end position="23"/>
    </location>
</feature>
<dbReference type="PANTHER" id="PTHR36933">
    <property type="entry name" value="SLL0788 PROTEIN"/>
    <property type="match status" value="1"/>
</dbReference>
<evidence type="ECO:0000313" key="5">
    <source>
        <dbReference type="Proteomes" id="UP000182427"/>
    </source>
</evidence>
<keyword evidence="2" id="KW-0732">Signal</keyword>
<keyword evidence="5" id="KW-1185">Reference proteome</keyword>
<dbReference type="AlphaFoldDB" id="A0A1G7N029"/>
<protein>
    <submittedName>
        <fullName evidence="4">Uncharacterized conserved protein, DUF305 family</fullName>
    </submittedName>
</protein>
<dbReference type="InterPro" id="IPR012347">
    <property type="entry name" value="Ferritin-like"/>
</dbReference>
<feature type="domain" description="DUF305" evidence="3">
    <location>
        <begin position="57"/>
        <end position="212"/>
    </location>
</feature>
<dbReference type="EMBL" id="LT629690">
    <property type="protein sequence ID" value="SDF67445.1"/>
    <property type="molecule type" value="Genomic_DNA"/>
</dbReference>
<dbReference type="Gene3D" id="1.20.1260.10">
    <property type="match status" value="1"/>
</dbReference>
<evidence type="ECO:0000259" key="3">
    <source>
        <dbReference type="Pfam" id="PF03713"/>
    </source>
</evidence>
<accession>A0A1G7N029</accession>
<dbReference type="Pfam" id="PF03713">
    <property type="entry name" value="DUF305"/>
    <property type="match status" value="1"/>
</dbReference>
<organism evidence="4 5">
    <name type="scientific">Terriglobus roseus</name>
    <dbReference type="NCBI Taxonomy" id="392734"/>
    <lineage>
        <taxon>Bacteria</taxon>
        <taxon>Pseudomonadati</taxon>
        <taxon>Acidobacteriota</taxon>
        <taxon>Terriglobia</taxon>
        <taxon>Terriglobales</taxon>
        <taxon>Acidobacteriaceae</taxon>
        <taxon>Terriglobus</taxon>
    </lineage>
</organism>
<evidence type="ECO:0000313" key="4">
    <source>
        <dbReference type="EMBL" id="SDF67445.1"/>
    </source>
</evidence>
<proteinExistence type="predicted"/>
<sequence length="216" mass="23696">MFIAIVKNSPIFVLLLSTALCSAQQKPSVVQPGAPGQPSKQLPADTHGTLPAPSKDDIDFMQGMIMHHGQAVEMTELIPSHTTNPKIQLLGAKIRSSQTDEMNFMKRWLIARGQPTSMAMPGMPEMDMNGQPMKSMPGMLTPQQMDALKQAHGAEFDHLFLTGMIQHHNGALVMVKDLFASPGAGQDADLFNFATDADNTQRAEIRIMQDMLKETR</sequence>
<feature type="region of interest" description="Disordered" evidence="1">
    <location>
        <begin position="28"/>
        <end position="56"/>
    </location>
</feature>
<evidence type="ECO:0000256" key="1">
    <source>
        <dbReference type="SAM" id="MobiDB-lite"/>
    </source>
</evidence>
<dbReference type="PANTHER" id="PTHR36933:SF1">
    <property type="entry name" value="SLL0788 PROTEIN"/>
    <property type="match status" value="1"/>
</dbReference>